<accession>A0A1F2UPB5</accession>
<dbReference type="GO" id="GO:0004386">
    <property type="term" value="F:helicase activity"/>
    <property type="evidence" value="ECO:0007669"/>
    <property type="project" value="UniProtKB-KW"/>
</dbReference>
<comment type="similarity">
    <text evidence="5">Belongs to the YqgF HJR family.</text>
</comment>
<dbReference type="GO" id="GO:0000967">
    <property type="term" value="P:rRNA 5'-end processing"/>
    <property type="evidence" value="ECO:0007669"/>
    <property type="project" value="UniProtKB-UniRule"/>
</dbReference>
<evidence type="ECO:0000259" key="6">
    <source>
        <dbReference type="SMART" id="SM00732"/>
    </source>
</evidence>
<dbReference type="EMBL" id="MELI01000095">
    <property type="protein sequence ID" value="OFW32433.1"/>
    <property type="molecule type" value="Genomic_DNA"/>
</dbReference>
<dbReference type="EC" id="3.1.-.-" evidence="5"/>
<protein>
    <recommendedName>
        <fullName evidence="5">Putative pre-16S rRNA nuclease</fullName>
        <ecNumber evidence="5">3.1.-.-</ecNumber>
    </recommendedName>
</protein>
<dbReference type="PANTHER" id="PTHR33317:SF4">
    <property type="entry name" value="POLYNUCLEOTIDYL TRANSFERASE, RIBONUCLEASE H-LIKE SUPERFAMILY PROTEIN"/>
    <property type="match status" value="1"/>
</dbReference>
<reference evidence="7 8" key="1">
    <citation type="journal article" date="2016" name="Nat. Commun.">
        <title>Thousands of microbial genomes shed light on interconnected biogeochemical processes in an aquifer system.</title>
        <authorList>
            <person name="Anantharaman K."/>
            <person name="Brown C.T."/>
            <person name="Hug L.A."/>
            <person name="Sharon I."/>
            <person name="Castelle C.J."/>
            <person name="Probst A.J."/>
            <person name="Thomas B.C."/>
            <person name="Singh A."/>
            <person name="Wilkins M.J."/>
            <person name="Karaoz U."/>
            <person name="Brodie E.L."/>
            <person name="Williams K.H."/>
            <person name="Hubbard S.S."/>
            <person name="Banfield J.F."/>
        </authorList>
    </citation>
    <scope>NUCLEOTIDE SEQUENCE [LARGE SCALE GENOMIC DNA]</scope>
</reference>
<dbReference type="InterPro" id="IPR005227">
    <property type="entry name" value="YqgF"/>
</dbReference>
<evidence type="ECO:0000313" key="8">
    <source>
        <dbReference type="Proteomes" id="UP000178086"/>
    </source>
</evidence>
<dbReference type="CDD" id="cd16964">
    <property type="entry name" value="YqgF"/>
    <property type="match status" value="1"/>
</dbReference>
<dbReference type="PANTHER" id="PTHR33317">
    <property type="entry name" value="POLYNUCLEOTIDYL TRANSFERASE, RIBONUCLEASE H-LIKE SUPERFAMILY PROTEIN"/>
    <property type="match status" value="1"/>
</dbReference>
<evidence type="ECO:0000313" key="7">
    <source>
        <dbReference type="EMBL" id="OFW32433.1"/>
    </source>
</evidence>
<proteinExistence type="inferred from homology"/>
<evidence type="ECO:0000256" key="3">
    <source>
        <dbReference type="ARBA" id="ARBA00022722"/>
    </source>
</evidence>
<dbReference type="GO" id="GO:0004518">
    <property type="term" value="F:nuclease activity"/>
    <property type="evidence" value="ECO:0007669"/>
    <property type="project" value="UniProtKB-KW"/>
</dbReference>
<keyword evidence="3 5" id="KW-0540">Nuclease</keyword>
<comment type="caution">
    <text evidence="7">The sequence shown here is derived from an EMBL/GenBank/DDBJ whole genome shotgun (WGS) entry which is preliminary data.</text>
</comment>
<dbReference type="SMART" id="SM00732">
    <property type="entry name" value="YqgFc"/>
    <property type="match status" value="1"/>
</dbReference>
<name>A0A1F2UPB5_9ACTN</name>
<keyword evidence="1 5" id="KW-0963">Cytoplasm</keyword>
<dbReference type="Gene3D" id="3.30.420.140">
    <property type="entry name" value="YqgF/RNase H-like domain"/>
    <property type="match status" value="1"/>
</dbReference>
<feature type="domain" description="YqgF/RNase H-like" evidence="6">
    <location>
        <begin position="1"/>
        <end position="101"/>
    </location>
</feature>
<dbReference type="NCBIfam" id="TIGR00250">
    <property type="entry name" value="RNAse_H_YqgF"/>
    <property type="match status" value="1"/>
</dbReference>
<dbReference type="Pfam" id="PF03652">
    <property type="entry name" value="RuvX"/>
    <property type="match status" value="1"/>
</dbReference>
<comment type="subcellular location">
    <subcellularLocation>
        <location evidence="5">Cytoplasm</location>
    </subcellularLocation>
</comment>
<sequence>MRILGIDFGERRIGLAMSDPAGRLALPLETVVRGADDAHLTYIRELCEEHGVGEVVIGLPLSLRGEVGPQAEATLLFAEKLKESLRVPVRTWDERLTTLSASRALAEANVSRKKRKEVVDKVAATLILQAYLDSKETGAQRNWEQENTQQEQE</sequence>
<dbReference type="InterPro" id="IPR012337">
    <property type="entry name" value="RNaseH-like_sf"/>
</dbReference>
<keyword evidence="7" id="KW-0067">ATP-binding</keyword>
<keyword evidence="7" id="KW-0547">Nucleotide-binding</keyword>
<keyword evidence="2 5" id="KW-0690">Ribosome biogenesis</keyword>
<evidence type="ECO:0000256" key="5">
    <source>
        <dbReference type="HAMAP-Rule" id="MF_00651"/>
    </source>
</evidence>
<keyword evidence="4 5" id="KW-0378">Hydrolase</keyword>
<evidence type="ECO:0000256" key="2">
    <source>
        <dbReference type="ARBA" id="ARBA00022517"/>
    </source>
</evidence>
<dbReference type="GO" id="GO:0016788">
    <property type="term" value="F:hydrolase activity, acting on ester bonds"/>
    <property type="evidence" value="ECO:0007669"/>
    <property type="project" value="UniProtKB-UniRule"/>
</dbReference>
<evidence type="ECO:0000256" key="4">
    <source>
        <dbReference type="ARBA" id="ARBA00022801"/>
    </source>
</evidence>
<dbReference type="InterPro" id="IPR006641">
    <property type="entry name" value="YqgF/RNaseH-like_dom"/>
</dbReference>
<evidence type="ECO:0000256" key="1">
    <source>
        <dbReference type="ARBA" id="ARBA00022490"/>
    </source>
</evidence>
<comment type="function">
    <text evidence="5">Could be a nuclease involved in processing of the 5'-end of pre-16S rRNA.</text>
</comment>
<dbReference type="GO" id="GO:0005829">
    <property type="term" value="C:cytosol"/>
    <property type="evidence" value="ECO:0007669"/>
    <property type="project" value="TreeGrafter"/>
</dbReference>
<dbReference type="Proteomes" id="UP000178086">
    <property type="component" value="Unassembled WGS sequence"/>
</dbReference>
<dbReference type="AlphaFoldDB" id="A0A1F2UPB5"/>
<organism evidence="7 8">
    <name type="scientific">Candidatus Aquicultor primus</name>
    <dbReference type="NCBI Taxonomy" id="1797195"/>
    <lineage>
        <taxon>Bacteria</taxon>
        <taxon>Bacillati</taxon>
        <taxon>Actinomycetota</taxon>
        <taxon>Candidatus Aquicultoria</taxon>
        <taxon>Candidatus Aquicultorales</taxon>
        <taxon>Candidatus Aquicultoraceae</taxon>
        <taxon>Candidatus Aquicultor</taxon>
    </lineage>
</organism>
<dbReference type="SUPFAM" id="SSF53098">
    <property type="entry name" value="Ribonuclease H-like"/>
    <property type="match status" value="1"/>
</dbReference>
<gene>
    <name evidence="7" type="ORF">A2074_03560</name>
</gene>
<keyword evidence="7" id="KW-0347">Helicase</keyword>
<dbReference type="InterPro" id="IPR037027">
    <property type="entry name" value="YqgF/RNaseH-like_dom_sf"/>
</dbReference>
<dbReference type="HAMAP" id="MF_00651">
    <property type="entry name" value="Nuclease_YqgF"/>
    <property type="match status" value="1"/>
</dbReference>